<name>A0AAT9HG37_9ACTN</name>
<evidence type="ECO:0000256" key="2">
    <source>
        <dbReference type="ARBA" id="ARBA00023002"/>
    </source>
</evidence>
<dbReference type="AlphaFoldDB" id="A0AAT9HG37"/>
<dbReference type="PANTHER" id="PTHR43669">
    <property type="entry name" value="5-KETO-D-GLUCONATE 5-REDUCTASE"/>
    <property type="match status" value="1"/>
</dbReference>
<dbReference type="GO" id="GO:0016491">
    <property type="term" value="F:oxidoreductase activity"/>
    <property type="evidence" value="ECO:0007669"/>
    <property type="project" value="UniProtKB-KW"/>
</dbReference>
<reference evidence="4" key="2">
    <citation type="submission" date="2024-07" db="EMBL/GenBank/DDBJ databases">
        <title>Streptomyces haneummycinica sp. nov., a new antibiotic-producing actinobacterium isolated from marine sediment.</title>
        <authorList>
            <person name="Uemura M."/>
            <person name="Hamada M."/>
            <person name="Hirano S."/>
            <person name="Kobayashi K."/>
            <person name="Ohshiro T."/>
            <person name="Kobayashi T."/>
            <person name="Terahara T."/>
        </authorList>
    </citation>
    <scope>NUCLEOTIDE SEQUENCE</scope>
    <source>
        <strain evidence="4">KM77-8</strain>
    </source>
</reference>
<reference evidence="4" key="1">
    <citation type="submission" date="2024-06" db="EMBL/GenBank/DDBJ databases">
        <authorList>
            <consortium name="consrtm"/>
            <person name="Uemura M."/>
            <person name="Terahara T."/>
        </authorList>
    </citation>
    <scope>NUCLEOTIDE SEQUENCE</scope>
    <source>
        <strain evidence="4">KM77-8</strain>
    </source>
</reference>
<sequence length="114" mass="12284">MPVVRRPLAGRVAVVTGAARGLGAALAEVLVERGARVALLGREERTLARVRDALPEGTSVCWQADVTDDRGMHRVGAEIRARLGPPRWSSRTRGWRRAVRSPSRIPPSGAASSR</sequence>
<evidence type="ECO:0000313" key="4">
    <source>
        <dbReference type="EMBL" id="BFO16385.1"/>
    </source>
</evidence>
<dbReference type="InterPro" id="IPR036291">
    <property type="entry name" value="NAD(P)-bd_dom_sf"/>
</dbReference>
<evidence type="ECO:0000256" key="1">
    <source>
        <dbReference type="ARBA" id="ARBA00006484"/>
    </source>
</evidence>
<dbReference type="InterPro" id="IPR002347">
    <property type="entry name" value="SDR_fam"/>
</dbReference>
<evidence type="ECO:0000256" key="3">
    <source>
        <dbReference type="SAM" id="MobiDB-lite"/>
    </source>
</evidence>
<accession>A0AAT9HG37</accession>
<dbReference type="EMBL" id="AP035768">
    <property type="protein sequence ID" value="BFO16385.1"/>
    <property type="molecule type" value="Genomic_DNA"/>
</dbReference>
<proteinExistence type="inferred from homology"/>
<dbReference type="Pfam" id="PF00106">
    <property type="entry name" value="adh_short"/>
    <property type="match status" value="1"/>
</dbReference>
<gene>
    <name evidence="4" type="ORF">SHKM778_27730</name>
</gene>
<dbReference type="PANTHER" id="PTHR43669:SF3">
    <property type="entry name" value="ALCOHOL DEHYDROGENASE, PUTATIVE (AFU_ORTHOLOGUE AFUA_3G03445)-RELATED"/>
    <property type="match status" value="1"/>
</dbReference>
<protein>
    <recommendedName>
        <fullName evidence="5">SDR family NAD(P)-dependent oxidoreductase</fullName>
    </recommendedName>
</protein>
<keyword evidence="2" id="KW-0560">Oxidoreductase</keyword>
<dbReference type="Gene3D" id="3.40.50.720">
    <property type="entry name" value="NAD(P)-binding Rossmann-like Domain"/>
    <property type="match status" value="1"/>
</dbReference>
<comment type="similarity">
    <text evidence="1">Belongs to the short-chain dehydrogenases/reductases (SDR) family.</text>
</comment>
<organism evidence="4">
    <name type="scientific">Streptomyces haneummycinicus</name>
    <dbReference type="NCBI Taxonomy" id="3074435"/>
    <lineage>
        <taxon>Bacteria</taxon>
        <taxon>Bacillati</taxon>
        <taxon>Actinomycetota</taxon>
        <taxon>Actinomycetes</taxon>
        <taxon>Kitasatosporales</taxon>
        <taxon>Streptomycetaceae</taxon>
        <taxon>Streptomyces</taxon>
    </lineage>
</organism>
<feature type="region of interest" description="Disordered" evidence="3">
    <location>
        <begin position="89"/>
        <end position="114"/>
    </location>
</feature>
<evidence type="ECO:0008006" key="5">
    <source>
        <dbReference type="Google" id="ProtNLM"/>
    </source>
</evidence>
<dbReference type="SUPFAM" id="SSF51735">
    <property type="entry name" value="NAD(P)-binding Rossmann-fold domains"/>
    <property type="match status" value="1"/>
</dbReference>